<evidence type="ECO:0000313" key="2">
    <source>
        <dbReference type="EMBL" id="GMI22428.1"/>
    </source>
</evidence>
<dbReference type="EMBL" id="BRYB01002603">
    <property type="protein sequence ID" value="GMI22428.1"/>
    <property type="molecule type" value="Genomic_DNA"/>
</dbReference>
<dbReference type="Proteomes" id="UP001165060">
    <property type="component" value="Unassembled WGS sequence"/>
</dbReference>
<evidence type="ECO:0000313" key="3">
    <source>
        <dbReference type="Proteomes" id="UP001165060"/>
    </source>
</evidence>
<keyword evidence="3" id="KW-1185">Reference proteome</keyword>
<feature type="region of interest" description="Disordered" evidence="1">
    <location>
        <begin position="78"/>
        <end position="99"/>
    </location>
</feature>
<protein>
    <submittedName>
        <fullName evidence="2">Uncharacterized protein</fullName>
    </submittedName>
</protein>
<feature type="non-terminal residue" evidence="2">
    <location>
        <position position="1"/>
    </location>
</feature>
<reference evidence="2 3" key="1">
    <citation type="journal article" date="2023" name="Commun. Biol.">
        <title>Genome analysis of Parmales, the sister group of diatoms, reveals the evolutionary specialization of diatoms from phago-mixotrophs to photoautotrophs.</title>
        <authorList>
            <person name="Ban H."/>
            <person name="Sato S."/>
            <person name="Yoshikawa S."/>
            <person name="Yamada K."/>
            <person name="Nakamura Y."/>
            <person name="Ichinomiya M."/>
            <person name="Sato N."/>
            <person name="Blanc-Mathieu R."/>
            <person name="Endo H."/>
            <person name="Kuwata A."/>
            <person name="Ogata H."/>
        </authorList>
    </citation>
    <scope>NUCLEOTIDE SEQUENCE [LARGE SCALE GENOMIC DNA]</scope>
</reference>
<accession>A0ABQ6MA33</accession>
<organism evidence="2 3">
    <name type="scientific">Tetraparma gracilis</name>
    <dbReference type="NCBI Taxonomy" id="2962635"/>
    <lineage>
        <taxon>Eukaryota</taxon>
        <taxon>Sar</taxon>
        <taxon>Stramenopiles</taxon>
        <taxon>Ochrophyta</taxon>
        <taxon>Bolidophyceae</taxon>
        <taxon>Parmales</taxon>
        <taxon>Triparmaceae</taxon>
        <taxon>Tetraparma</taxon>
    </lineage>
</organism>
<sequence length="99" mass="10494">SLSSLFATLASKSPTSSALSRPFFEACALPPAFVGNYSLLLGNVFERRRLQLLDQGGEKKLGARELTRRSAARSGFVMPDVYDEDGGGGGVQGDKGGQR</sequence>
<comment type="caution">
    <text evidence="2">The sequence shown here is derived from an EMBL/GenBank/DDBJ whole genome shotgun (WGS) entry which is preliminary data.</text>
</comment>
<proteinExistence type="predicted"/>
<name>A0ABQ6MA33_9STRA</name>
<gene>
    <name evidence="2" type="ORF">TeGR_g2906</name>
</gene>
<evidence type="ECO:0000256" key="1">
    <source>
        <dbReference type="SAM" id="MobiDB-lite"/>
    </source>
</evidence>
<feature type="compositionally biased region" description="Gly residues" evidence="1">
    <location>
        <begin position="87"/>
        <end position="99"/>
    </location>
</feature>